<gene>
    <name evidence="1" type="ORF">R5R35_001341</name>
</gene>
<sequence length="320" mass="36731">MTQNSLTLAQHKTEAVLLPGKRRPKPVLFKIQGTVVKTVKAVNYLGVVIDERLTFAHHFKMVTEKAGRTTGALSRLMPNIGGPSQGKRKILSSVMQNILLYAAPIWAEAAQSKYNKTTLVRTQRKMALRIVCAYRTVSAEAALVLAGLMPIHILAQERMVLHKARGDDTTKETNREQSFKKWQSEWDNTPNASWTRRLIKDIKPWVTRRHGHLNYHTTQFLTEHGNFGVYTLRIGKTLHDLCRYCQAKDTAEHTAFRCCRWEKLRFELNLQLGEDITTENIINKMTESNSNWSSINTYLTTILRKKEKDERDARCTLLNP</sequence>
<reference evidence="1 2" key="1">
    <citation type="submission" date="2024-03" db="EMBL/GenBank/DDBJ databases">
        <title>The genome assembly and annotation of the cricket Gryllus longicercus Weissman &amp; Gray.</title>
        <authorList>
            <person name="Szrajer S."/>
            <person name="Gray D."/>
            <person name="Ylla G."/>
        </authorList>
    </citation>
    <scope>NUCLEOTIDE SEQUENCE [LARGE SCALE GENOMIC DNA]</scope>
    <source>
        <strain evidence="1">DAG 2021-001</strain>
        <tissue evidence="1">Whole body minus gut</tissue>
    </source>
</reference>
<comment type="caution">
    <text evidence="1">The sequence shown here is derived from an EMBL/GenBank/DDBJ whole genome shotgun (WGS) entry which is preliminary data.</text>
</comment>
<name>A0AAN9VG67_9ORTH</name>
<accession>A0AAN9VG67</accession>
<dbReference type="EMBL" id="JAZDUA010000274">
    <property type="protein sequence ID" value="KAK7862431.1"/>
    <property type="molecule type" value="Genomic_DNA"/>
</dbReference>
<evidence type="ECO:0000313" key="1">
    <source>
        <dbReference type="EMBL" id="KAK7862431.1"/>
    </source>
</evidence>
<organism evidence="1 2">
    <name type="scientific">Gryllus longicercus</name>
    <dbReference type="NCBI Taxonomy" id="2509291"/>
    <lineage>
        <taxon>Eukaryota</taxon>
        <taxon>Metazoa</taxon>
        <taxon>Ecdysozoa</taxon>
        <taxon>Arthropoda</taxon>
        <taxon>Hexapoda</taxon>
        <taxon>Insecta</taxon>
        <taxon>Pterygota</taxon>
        <taxon>Neoptera</taxon>
        <taxon>Polyneoptera</taxon>
        <taxon>Orthoptera</taxon>
        <taxon>Ensifera</taxon>
        <taxon>Gryllidea</taxon>
        <taxon>Grylloidea</taxon>
        <taxon>Gryllidae</taxon>
        <taxon>Gryllinae</taxon>
        <taxon>Gryllus</taxon>
    </lineage>
</organism>
<evidence type="ECO:0008006" key="3">
    <source>
        <dbReference type="Google" id="ProtNLM"/>
    </source>
</evidence>
<dbReference type="PANTHER" id="PTHR19446">
    <property type="entry name" value="REVERSE TRANSCRIPTASES"/>
    <property type="match status" value="1"/>
</dbReference>
<proteinExistence type="predicted"/>
<keyword evidence="2" id="KW-1185">Reference proteome</keyword>
<evidence type="ECO:0000313" key="2">
    <source>
        <dbReference type="Proteomes" id="UP001378592"/>
    </source>
</evidence>
<protein>
    <recommendedName>
        <fullName evidence="3">Reverse transcriptase</fullName>
    </recommendedName>
</protein>
<dbReference type="Proteomes" id="UP001378592">
    <property type="component" value="Unassembled WGS sequence"/>
</dbReference>
<dbReference type="AlphaFoldDB" id="A0AAN9VG67"/>